<feature type="coiled-coil region" evidence="1">
    <location>
        <begin position="319"/>
        <end position="363"/>
    </location>
</feature>
<evidence type="ECO:0000313" key="3">
    <source>
        <dbReference type="EMBL" id="RWR88662.1"/>
    </source>
</evidence>
<feature type="compositionally biased region" description="Basic and acidic residues" evidence="2">
    <location>
        <begin position="207"/>
        <end position="232"/>
    </location>
</feature>
<evidence type="ECO:0000313" key="4">
    <source>
        <dbReference type="Proteomes" id="UP000283530"/>
    </source>
</evidence>
<gene>
    <name evidence="3" type="ORF">CKAN_01769500</name>
</gene>
<feature type="region of interest" description="Disordered" evidence="2">
    <location>
        <begin position="202"/>
        <end position="232"/>
    </location>
</feature>
<evidence type="ECO:0000256" key="2">
    <source>
        <dbReference type="SAM" id="MobiDB-lite"/>
    </source>
</evidence>
<dbReference type="OrthoDB" id="1933275at2759"/>
<organism evidence="3 4">
    <name type="scientific">Cinnamomum micranthum f. kanehirae</name>
    <dbReference type="NCBI Taxonomy" id="337451"/>
    <lineage>
        <taxon>Eukaryota</taxon>
        <taxon>Viridiplantae</taxon>
        <taxon>Streptophyta</taxon>
        <taxon>Embryophyta</taxon>
        <taxon>Tracheophyta</taxon>
        <taxon>Spermatophyta</taxon>
        <taxon>Magnoliopsida</taxon>
        <taxon>Magnoliidae</taxon>
        <taxon>Laurales</taxon>
        <taxon>Lauraceae</taxon>
        <taxon>Cinnamomum</taxon>
    </lineage>
</organism>
<proteinExistence type="predicted"/>
<reference evidence="3 4" key="1">
    <citation type="journal article" date="2019" name="Nat. Plants">
        <title>Stout camphor tree genome fills gaps in understanding of flowering plant genome evolution.</title>
        <authorList>
            <person name="Chaw S.M."/>
            <person name="Liu Y.C."/>
            <person name="Wu Y.W."/>
            <person name="Wang H.Y."/>
            <person name="Lin C.I."/>
            <person name="Wu C.S."/>
            <person name="Ke H.M."/>
            <person name="Chang L.Y."/>
            <person name="Hsu C.Y."/>
            <person name="Yang H.T."/>
            <person name="Sudianto E."/>
            <person name="Hsu M.H."/>
            <person name="Wu K.P."/>
            <person name="Wang L.N."/>
            <person name="Leebens-Mack J.H."/>
            <person name="Tsai I.J."/>
        </authorList>
    </citation>
    <scope>NUCLEOTIDE SEQUENCE [LARGE SCALE GENOMIC DNA]</scope>
    <source>
        <strain evidence="4">cv. Chaw 1501</strain>
        <tissue evidence="3">Young leaves</tissue>
    </source>
</reference>
<keyword evidence="4" id="KW-1185">Reference proteome</keyword>
<sequence length="1439" mass="160735">MAGDTLQNSEPPKPCCAALEKKLSKSEMGRAALKQAIALYDKKVSELEPENLNLKKECERERTRAELEREAKEKECGCRIELENEICNLKSQIASLQKRGYAESEDKEGVRLLETRVLEREAEIKRLKDLLEKERKRGDSECKKAEAEKKKAAEAWKVLKAEKSKAEEEKKLAEIERKKAEECRLCLEATKLEANEVKAKLISGNSKAEETNRKAEAEKQRANKEKKRADLEAVKAEEQRKCAEVERQKATDEKTRANQLSQLLEEERQRKEALQKEMQELLSCGNMNRGCSCSRAKRCGSIPGDHSEKTDTADKKVLNEQLKLEKMQARQAKKIAKIEKVRNNLLQQELDLLKHDAMQFSRRLDMLDECFSHGMEGIDSIAKIGDSQNRRRINSKNGIPGIEVCDLHCQNENELIKTRYIAADSFDHYKTRGARMGNLLPVSGDGGVFPTTTSPRLTEESSKQGSCFTRLSGEVTKFSKNVGEVAENIDTSHLNVKDELGDKLLQHRRKRKRIQDSRESVVYLRSEDKLHMKTEEALSFLHDISDPKNIIPTSICSQSDEDSKLLGNGKCLVLKSSDDLHVKKYKSRKKENVAQKQKHVAQPSLQNDGLKQMDQLEIKGKRDVPFCTGASLTAANHIREADPSCRDRTTNAAKSFTDATICFEDMFGGDIMKLLKLDNDVDEERYRIAMERPMSPTLPEIDFCKLRVPQVDDFNYSVEGHCRGLIMEEVNRVSSHNFDVIDVEIDSNNNHLMHDNEHIASFFRSAASVAIEQMHDTEKCHGSMVSADHAISLDLKRSVPIFTRDFQEVPTQNHGTYSLVTNIVSAASKQNNAVKGTRFIQCQVEGKGVNLSISQSLNDLLGSSESFSPRQDNADDVLGFGVEKELGKLMPVSIAERMEIDFVGNVGSMQGTVAKFCVVTSNVKDEDNISRIICAIENFSSQTFIICATHWVVAEVLLALAKKQDLMLEEKACVFFSMLLHNMSVMDSANSKSHTSGGFPFCSDSLAIELNRVVSDGETRSLFLELCECNILLNLIESFLIDRTVLVYGDVSCPLLLPSDSGGKILSLHGRTMLISSKIATSNQLETGCVVLASACTATNNVGFICEVSYNILRMCKDDLCWILTALHIFASVCGKKYFEQINHSSIMTTTKSVVLHLERGKKSGVLVSSPYPTSSSGIHPRFISCVQCPFADGAVCMDEVLTMLLENLNEYANSTIRSQYLKKPAISSIDTIQAQRESTEGSLENVNGVIVQNTGLNASGCLSMDKRIAALKADFATDRTTSQFNDTISLVELISCYMDWDWVYNNIIPSLLKLLGSHVSEEFLAAILILTGHVGRLGIDAGGYDQEGLEGLRCRLSAFLGPDAAWEINLPSQFAAAKALTDLLLLEFEELIQKDLDIMGDSARSSHRKIIKKWFSQLSKEQQSLYLNLFQSAIIQNA</sequence>
<name>A0A443PD20_9MAGN</name>
<dbReference type="STRING" id="337451.A0A443PD20"/>
<protein>
    <submittedName>
        <fullName evidence="3">Putative Maternal effect embryo arrest 22</fullName>
    </submittedName>
</protein>
<keyword evidence="1" id="KW-0175">Coiled coil</keyword>
<evidence type="ECO:0000256" key="1">
    <source>
        <dbReference type="SAM" id="Coils"/>
    </source>
</evidence>
<accession>A0A443PD20</accession>
<dbReference type="PANTHER" id="PTHR35480:SF1">
    <property type="entry name" value="MATERNAL EFFECT EMBRYO ARREST 22"/>
    <property type="match status" value="1"/>
</dbReference>
<dbReference type="PANTHER" id="PTHR35480">
    <property type="entry name" value="MATERNAL EFFECT EMBRYO ARREST 22"/>
    <property type="match status" value="1"/>
</dbReference>
<dbReference type="Proteomes" id="UP000283530">
    <property type="component" value="Unassembled WGS sequence"/>
</dbReference>
<comment type="caution">
    <text evidence="3">The sequence shown here is derived from an EMBL/GenBank/DDBJ whole genome shotgun (WGS) entry which is preliminary data.</text>
</comment>
<dbReference type="EMBL" id="QPKB01000007">
    <property type="protein sequence ID" value="RWR88662.1"/>
    <property type="molecule type" value="Genomic_DNA"/>
</dbReference>